<dbReference type="EMBL" id="ADBJ01000039">
    <property type="protein sequence ID" value="EFA77837.1"/>
    <property type="molecule type" value="Genomic_DNA"/>
</dbReference>
<dbReference type="InterPro" id="IPR027417">
    <property type="entry name" value="P-loop_NTPase"/>
</dbReference>
<gene>
    <name evidence="2" type="ORF">PPL_09335</name>
</gene>
<reference evidence="2 3" key="1">
    <citation type="journal article" date="2011" name="Genome Res.">
        <title>Phylogeny-wide analysis of social amoeba genomes highlights ancient origins for complex intercellular communication.</title>
        <authorList>
            <person name="Heidel A.J."/>
            <person name="Lawal H.M."/>
            <person name="Felder M."/>
            <person name="Schilde C."/>
            <person name="Helps N.R."/>
            <person name="Tunggal B."/>
            <person name="Rivero F."/>
            <person name="John U."/>
            <person name="Schleicher M."/>
            <person name="Eichinger L."/>
            <person name="Platzer M."/>
            <person name="Noegel A.A."/>
            <person name="Schaap P."/>
            <person name="Gloeckner G."/>
        </authorList>
    </citation>
    <scope>NUCLEOTIDE SEQUENCE [LARGE SCALE GENOMIC DNA]</scope>
    <source>
        <strain evidence="3">ATCC 26659 / Pp 5 / PN500</strain>
    </source>
</reference>
<name>D3BLA3_HETP5</name>
<dbReference type="Proteomes" id="UP000001396">
    <property type="component" value="Unassembled WGS sequence"/>
</dbReference>
<organism evidence="2 3">
    <name type="scientific">Heterostelium pallidum (strain ATCC 26659 / Pp 5 / PN500)</name>
    <name type="common">Cellular slime mold</name>
    <name type="synonym">Polysphondylium pallidum</name>
    <dbReference type="NCBI Taxonomy" id="670386"/>
    <lineage>
        <taxon>Eukaryota</taxon>
        <taxon>Amoebozoa</taxon>
        <taxon>Evosea</taxon>
        <taxon>Eumycetozoa</taxon>
        <taxon>Dictyostelia</taxon>
        <taxon>Acytosteliales</taxon>
        <taxon>Acytosteliaceae</taxon>
        <taxon>Heterostelium</taxon>
    </lineage>
</organism>
<feature type="domain" description="G" evidence="1">
    <location>
        <begin position="9"/>
        <end position="109"/>
    </location>
</feature>
<keyword evidence="3" id="KW-1185">Reference proteome</keyword>
<dbReference type="RefSeq" id="XP_020429965.1">
    <property type="nucleotide sequence ID" value="XM_020580132.1"/>
</dbReference>
<dbReference type="Gene3D" id="3.40.50.300">
    <property type="entry name" value="P-loop containing nucleotide triphosphate hydrolases"/>
    <property type="match status" value="1"/>
</dbReference>
<dbReference type="OMA" id="TVIVTCW"/>
<dbReference type="InterPro" id="IPR006073">
    <property type="entry name" value="GTP-bd"/>
</dbReference>
<sequence>MVNYSNLPHVVITGTVGVGKSTLVEKLTGCSGIASANSNSFTTTSLAYPTSKFVIIDTPGNNPLSMKMNHNIWIAQAFNFRPISLLLVCVEAHVRIAQTVDDLLKMLKRFNGFNEYICPIISKMDNVEWSEKDMREALMEFGVYRVLFTSIKKSQSILLQEILNQCNPKPIEINVNHENFFKYFKVAECNLMILRKTKAVVDLYELAVQYVRNTIKNMGGSTSSAMDLVFQFQQFMLNMIPTMQKSLADACGFTFCGVNDSVEIGHIAHLGNKLKNVLYTIRVMALSYASQHGVSNLRKCPYCGLVWSKVSGCDGVTTCGSRPTDVRESNCTTFATYSFSLNPFRVQQIDNKAVPTTTPNTTAVGVGCGKPITWSTMQPVPIPEEISSAVASISTEDVKYLPDTLIDDFAHLFNENLQPVRYYSK</sequence>
<comment type="caution">
    <text evidence="2">The sequence shown here is derived from an EMBL/GenBank/DDBJ whole genome shotgun (WGS) entry which is preliminary data.</text>
</comment>
<accession>D3BLA3</accession>
<dbReference type="GeneID" id="31364810"/>
<proteinExistence type="predicted"/>
<dbReference type="InParanoid" id="D3BLA3"/>
<evidence type="ECO:0000313" key="3">
    <source>
        <dbReference type="Proteomes" id="UP000001396"/>
    </source>
</evidence>
<dbReference type="SUPFAM" id="SSF52540">
    <property type="entry name" value="P-loop containing nucleoside triphosphate hydrolases"/>
    <property type="match status" value="1"/>
</dbReference>
<dbReference type="Pfam" id="PF01926">
    <property type="entry name" value="MMR_HSR1"/>
    <property type="match status" value="1"/>
</dbReference>
<protein>
    <recommendedName>
        <fullName evidence="1">G domain-containing protein</fullName>
    </recommendedName>
</protein>
<dbReference type="GO" id="GO:0005525">
    <property type="term" value="F:GTP binding"/>
    <property type="evidence" value="ECO:0007669"/>
    <property type="project" value="InterPro"/>
</dbReference>
<evidence type="ECO:0000313" key="2">
    <source>
        <dbReference type="EMBL" id="EFA77837.1"/>
    </source>
</evidence>
<dbReference type="AlphaFoldDB" id="D3BLA3"/>
<evidence type="ECO:0000259" key="1">
    <source>
        <dbReference type="Pfam" id="PF01926"/>
    </source>
</evidence>